<protein>
    <recommendedName>
        <fullName evidence="3">Nucleolus and neural progenitor protein-like N-terminal domain-containing protein</fullName>
    </recommendedName>
</protein>
<accession>M2RIB3</accession>
<dbReference type="AlphaFoldDB" id="M2RIB3"/>
<proteinExistence type="predicted"/>
<organism evidence="1 2">
    <name type="scientific">Ceriporiopsis subvermispora (strain B)</name>
    <name type="common">White-rot fungus</name>
    <name type="synonym">Gelatoporia subvermispora</name>
    <dbReference type="NCBI Taxonomy" id="914234"/>
    <lineage>
        <taxon>Eukaryota</taxon>
        <taxon>Fungi</taxon>
        <taxon>Dikarya</taxon>
        <taxon>Basidiomycota</taxon>
        <taxon>Agaricomycotina</taxon>
        <taxon>Agaricomycetes</taxon>
        <taxon>Polyporales</taxon>
        <taxon>Gelatoporiaceae</taxon>
        <taxon>Gelatoporia</taxon>
    </lineage>
</organism>
<evidence type="ECO:0008006" key="3">
    <source>
        <dbReference type="Google" id="ProtNLM"/>
    </source>
</evidence>
<dbReference type="OrthoDB" id="114080at2759"/>
<sequence length="174" mass="20230">MGPRRFQPPPPLVYSTRSSIDSEKHSDVDAALKQLKTCTRRLQAALSAHRTELQVLERLYYKGKNQHRQALFWRRVEETRKYGERLNGMAMHELVEALRLSFWGDAWREKPKLLRGPWTHVPNKEVGLHVLRRCSDCLSLIRKVSTPSETNFSDNHTLKAVPRAIGQCIPVSYW</sequence>
<reference evidence="1 2" key="1">
    <citation type="journal article" date="2012" name="Proc. Natl. Acad. Sci. U.S.A.">
        <title>Comparative genomics of Ceriporiopsis subvermispora and Phanerochaete chrysosporium provide insight into selective ligninolysis.</title>
        <authorList>
            <person name="Fernandez-Fueyo E."/>
            <person name="Ruiz-Duenas F.J."/>
            <person name="Ferreira P."/>
            <person name="Floudas D."/>
            <person name="Hibbett D.S."/>
            <person name="Canessa P."/>
            <person name="Larrondo L.F."/>
            <person name="James T.Y."/>
            <person name="Seelenfreund D."/>
            <person name="Lobos S."/>
            <person name="Polanco R."/>
            <person name="Tello M."/>
            <person name="Honda Y."/>
            <person name="Watanabe T."/>
            <person name="Watanabe T."/>
            <person name="Ryu J.S."/>
            <person name="Kubicek C.P."/>
            <person name="Schmoll M."/>
            <person name="Gaskell J."/>
            <person name="Hammel K.E."/>
            <person name="St John F.J."/>
            <person name="Vanden Wymelenberg A."/>
            <person name="Sabat G."/>
            <person name="Splinter BonDurant S."/>
            <person name="Syed K."/>
            <person name="Yadav J.S."/>
            <person name="Doddapaneni H."/>
            <person name="Subramanian V."/>
            <person name="Lavin J.L."/>
            <person name="Oguiza J.A."/>
            <person name="Perez G."/>
            <person name="Pisabarro A.G."/>
            <person name="Ramirez L."/>
            <person name="Santoyo F."/>
            <person name="Master E."/>
            <person name="Coutinho P.M."/>
            <person name="Henrissat B."/>
            <person name="Lombard V."/>
            <person name="Magnuson J.K."/>
            <person name="Kuees U."/>
            <person name="Hori C."/>
            <person name="Igarashi K."/>
            <person name="Samejima M."/>
            <person name="Held B.W."/>
            <person name="Barry K.W."/>
            <person name="LaButti K.M."/>
            <person name="Lapidus A."/>
            <person name="Lindquist E.A."/>
            <person name="Lucas S.M."/>
            <person name="Riley R."/>
            <person name="Salamov A.A."/>
            <person name="Hoffmeister D."/>
            <person name="Schwenk D."/>
            <person name="Hadar Y."/>
            <person name="Yarden O."/>
            <person name="de Vries R.P."/>
            <person name="Wiebenga A."/>
            <person name="Stenlid J."/>
            <person name="Eastwood D."/>
            <person name="Grigoriev I.V."/>
            <person name="Berka R.M."/>
            <person name="Blanchette R.A."/>
            <person name="Kersten P."/>
            <person name="Martinez A.T."/>
            <person name="Vicuna R."/>
            <person name="Cullen D."/>
        </authorList>
    </citation>
    <scope>NUCLEOTIDE SEQUENCE [LARGE SCALE GENOMIC DNA]</scope>
    <source>
        <strain evidence="1 2">B</strain>
    </source>
</reference>
<evidence type="ECO:0000313" key="2">
    <source>
        <dbReference type="Proteomes" id="UP000016930"/>
    </source>
</evidence>
<name>M2RIB3_CERS8</name>
<dbReference type="STRING" id="914234.M2RIB3"/>
<gene>
    <name evidence="1" type="ORF">CERSUDRAFT_48567</name>
</gene>
<keyword evidence="2" id="KW-1185">Reference proteome</keyword>
<dbReference type="Proteomes" id="UP000016930">
    <property type="component" value="Unassembled WGS sequence"/>
</dbReference>
<dbReference type="HOGENOM" id="CLU_110776_0_0_1"/>
<dbReference type="EMBL" id="KB445795">
    <property type="protein sequence ID" value="EMD38531.1"/>
    <property type="molecule type" value="Genomic_DNA"/>
</dbReference>
<evidence type="ECO:0000313" key="1">
    <source>
        <dbReference type="EMBL" id="EMD38531.1"/>
    </source>
</evidence>